<comment type="subcellular location">
    <subcellularLocation>
        <location evidence="1">Cytoplasm</location>
        <location evidence="1">Cytosol</location>
    </subcellularLocation>
</comment>
<dbReference type="Gene3D" id="1.20.58.380">
    <property type="entry name" value="Flagellar protein flit"/>
    <property type="match status" value="1"/>
</dbReference>
<sequence>MLFMSPIVRSYEELLVLSEQMLEAARAGNWDAMSELQQVYLAEVERLRQLDHGAPFSDNERLRRFQLLERILTFDARIRDLTMPRLAQLGSLLNSSRTQLGLHRAYGAAA</sequence>
<name>A0ABN7YFP4_9BURK</name>
<dbReference type="InterPro" id="IPR008622">
    <property type="entry name" value="FliT"/>
</dbReference>
<keyword evidence="3" id="KW-1005">Bacterial flagellum biogenesis</keyword>
<dbReference type="Proteomes" id="UP000706525">
    <property type="component" value="Unassembled WGS sequence"/>
</dbReference>
<dbReference type="Pfam" id="PF05400">
    <property type="entry name" value="FliT"/>
    <property type="match status" value="1"/>
</dbReference>
<gene>
    <name evidence="6" type="primary">fliT</name>
    <name evidence="6" type="ORF">LMG32289_02182</name>
</gene>
<evidence type="ECO:0000313" key="6">
    <source>
        <dbReference type="EMBL" id="CAG9170880.1"/>
    </source>
</evidence>
<evidence type="ECO:0000256" key="5">
    <source>
        <dbReference type="ARBA" id="ARBA00093797"/>
    </source>
</evidence>
<comment type="caution">
    <text evidence="6">The sequence shown here is derived from an EMBL/GenBank/DDBJ whole genome shotgun (WGS) entry which is preliminary data.</text>
</comment>
<evidence type="ECO:0000313" key="7">
    <source>
        <dbReference type="Proteomes" id="UP000706525"/>
    </source>
</evidence>
<organism evidence="6 7">
    <name type="scientific">Cupriavidus pampae</name>
    <dbReference type="NCBI Taxonomy" id="659251"/>
    <lineage>
        <taxon>Bacteria</taxon>
        <taxon>Pseudomonadati</taxon>
        <taxon>Pseudomonadota</taxon>
        <taxon>Betaproteobacteria</taxon>
        <taxon>Burkholderiales</taxon>
        <taxon>Burkholderiaceae</taxon>
        <taxon>Cupriavidus</taxon>
    </lineage>
</organism>
<keyword evidence="6" id="KW-0969">Cilium</keyword>
<keyword evidence="4" id="KW-0143">Chaperone</keyword>
<keyword evidence="7" id="KW-1185">Reference proteome</keyword>
<proteinExistence type="predicted"/>
<accession>A0ABN7YFP4</accession>
<protein>
    <recommendedName>
        <fullName evidence="5">Flagellar protein FliT</fullName>
    </recommendedName>
</protein>
<evidence type="ECO:0000256" key="1">
    <source>
        <dbReference type="ARBA" id="ARBA00004514"/>
    </source>
</evidence>
<dbReference type="RefSeq" id="WP_223987221.1">
    <property type="nucleotide sequence ID" value="NZ_CAJZAG010000004.1"/>
</dbReference>
<evidence type="ECO:0000256" key="4">
    <source>
        <dbReference type="ARBA" id="ARBA00023186"/>
    </source>
</evidence>
<reference evidence="6 7" key="1">
    <citation type="submission" date="2021-08" db="EMBL/GenBank/DDBJ databases">
        <authorList>
            <person name="Peeters C."/>
        </authorList>
    </citation>
    <scope>NUCLEOTIDE SEQUENCE [LARGE SCALE GENOMIC DNA]</scope>
    <source>
        <strain evidence="6 7">LMG 32289</strain>
    </source>
</reference>
<evidence type="ECO:0000256" key="2">
    <source>
        <dbReference type="ARBA" id="ARBA00022490"/>
    </source>
</evidence>
<dbReference type="EMBL" id="CAJZAG010000004">
    <property type="protein sequence ID" value="CAG9170880.1"/>
    <property type="molecule type" value="Genomic_DNA"/>
</dbReference>
<keyword evidence="6" id="KW-0282">Flagellum</keyword>
<keyword evidence="2" id="KW-0963">Cytoplasm</keyword>
<keyword evidence="6" id="KW-0966">Cell projection</keyword>
<evidence type="ECO:0000256" key="3">
    <source>
        <dbReference type="ARBA" id="ARBA00022795"/>
    </source>
</evidence>